<proteinExistence type="predicted"/>
<sequence length="140" mass="15097">MKKLLSVVLLSILGVAAISTAAPRGPDWKPERSLSSVEDFQSLKAGDTVAQVCTMCDTVSTIQIKSKEQAMELCKEGAMINCPSCDSKAKATRGSPRPESDRGAVRFVNEHGKECMFMAKVDSVGDTHKSIDRGSNTPHR</sequence>
<evidence type="ECO:0000313" key="3">
    <source>
        <dbReference type="EMBL" id="MDQ8195246.1"/>
    </source>
</evidence>
<accession>A0ABU1ANB1</accession>
<gene>
    <name evidence="3" type="ORF">QEH59_12475</name>
</gene>
<dbReference type="Proteomes" id="UP001243717">
    <property type="component" value="Unassembled WGS sequence"/>
</dbReference>
<organism evidence="3 4">
    <name type="scientific">Thalassobacterium sedimentorum</name>
    <dbReference type="NCBI Taxonomy" id="3041258"/>
    <lineage>
        <taxon>Bacteria</taxon>
        <taxon>Pseudomonadati</taxon>
        <taxon>Verrucomicrobiota</taxon>
        <taxon>Opitutia</taxon>
        <taxon>Puniceicoccales</taxon>
        <taxon>Coraliomargaritaceae</taxon>
        <taxon>Thalassobacterium</taxon>
    </lineage>
</organism>
<feature type="chain" id="PRO_5047061941" evidence="2">
    <location>
        <begin position="22"/>
        <end position="140"/>
    </location>
</feature>
<dbReference type="EMBL" id="JARXIC010000021">
    <property type="protein sequence ID" value="MDQ8195246.1"/>
    <property type="molecule type" value="Genomic_DNA"/>
</dbReference>
<reference evidence="3 4" key="1">
    <citation type="submission" date="2023-04" db="EMBL/GenBank/DDBJ databases">
        <title>A novel bacteria isolated from coastal sediment.</title>
        <authorList>
            <person name="Liu X.-J."/>
            <person name="Du Z.-J."/>
        </authorList>
    </citation>
    <scope>NUCLEOTIDE SEQUENCE [LARGE SCALE GENOMIC DNA]</scope>
    <source>
        <strain evidence="3 4">SDUM461004</strain>
    </source>
</reference>
<feature type="region of interest" description="Disordered" evidence="1">
    <location>
        <begin position="85"/>
        <end position="104"/>
    </location>
</feature>
<name>A0ABU1ANB1_9BACT</name>
<keyword evidence="2" id="KW-0732">Signal</keyword>
<evidence type="ECO:0000313" key="4">
    <source>
        <dbReference type="Proteomes" id="UP001243717"/>
    </source>
</evidence>
<evidence type="ECO:0000256" key="2">
    <source>
        <dbReference type="SAM" id="SignalP"/>
    </source>
</evidence>
<comment type="caution">
    <text evidence="3">The sequence shown here is derived from an EMBL/GenBank/DDBJ whole genome shotgun (WGS) entry which is preliminary data.</text>
</comment>
<protein>
    <submittedName>
        <fullName evidence="3">Uncharacterized protein</fullName>
    </submittedName>
</protein>
<keyword evidence="4" id="KW-1185">Reference proteome</keyword>
<evidence type="ECO:0000256" key="1">
    <source>
        <dbReference type="SAM" id="MobiDB-lite"/>
    </source>
</evidence>
<feature type="signal peptide" evidence="2">
    <location>
        <begin position="1"/>
        <end position="21"/>
    </location>
</feature>
<dbReference type="RefSeq" id="WP_308985702.1">
    <property type="nucleotide sequence ID" value="NZ_JARXIC010000021.1"/>
</dbReference>